<keyword evidence="3" id="KW-1185">Reference proteome</keyword>
<feature type="compositionally biased region" description="Polar residues" evidence="1">
    <location>
        <begin position="286"/>
        <end position="300"/>
    </location>
</feature>
<feature type="region of interest" description="Disordered" evidence="1">
    <location>
        <begin position="253"/>
        <end position="307"/>
    </location>
</feature>
<dbReference type="RefSeq" id="XP_007773804.1">
    <property type="nucleotide sequence ID" value="XM_007775614.1"/>
</dbReference>
<dbReference type="GeneID" id="19202257"/>
<organism evidence="2 3">
    <name type="scientific">Coniophora puteana (strain RWD-64-598)</name>
    <name type="common">Brown rot fungus</name>
    <dbReference type="NCBI Taxonomy" id="741705"/>
    <lineage>
        <taxon>Eukaryota</taxon>
        <taxon>Fungi</taxon>
        <taxon>Dikarya</taxon>
        <taxon>Basidiomycota</taxon>
        <taxon>Agaricomycotina</taxon>
        <taxon>Agaricomycetes</taxon>
        <taxon>Agaricomycetidae</taxon>
        <taxon>Boletales</taxon>
        <taxon>Coniophorineae</taxon>
        <taxon>Coniophoraceae</taxon>
        <taxon>Coniophora</taxon>
    </lineage>
</organism>
<dbReference type="AlphaFoldDB" id="A0A5M3MAG8"/>
<evidence type="ECO:0000256" key="1">
    <source>
        <dbReference type="SAM" id="MobiDB-lite"/>
    </source>
</evidence>
<dbReference type="KEGG" id="cput:CONPUDRAFT_146916"/>
<feature type="region of interest" description="Disordered" evidence="1">
    <location>
        <begin position="148"/>
        <end position="169"/>
    </location>
</feature>
<proteinExistence type="predicted"/>
<dbReference type="Proteomes" id="UP000053558">
    <property type="component" value="Unassembled WGS sequence"/>
</dbReference>
<comment type="caution">
    <text evidence="2">The sequence shown here is derived from an EMBL/GenBank/DDBJ whole genome shotgun (WGS) entry which is preliminary data.</text>
</comment>
<gene>
    <name evidence="2" type="ORF">CONPUDRAFT_146916</name>
</gene>
<sequence length="307" mass="33238">MDVLIQRLLDSKDGLGGDASDSGVSVTTFFYRVFDISAAQGRGVNKGKSRVVGDDSDSFMERSAIPTRRDNRYRIDNFLGDVEANTTGQPNSGRRRFKIDISGDLSRFLGRLRRGRTYNDEDRLVDQRQEGGLRGRFTNVTNAFDYIRSRASRSRGDDDPSGQEDSGAHGSYMMRALNSASRVSATVYAAYGAPRVAARGGEPGRRPGGDTVPLDTDVDSDSLSSEESLRHPIVEALCYYNCAPLFGRRDDDARHAQRRAEPTSPAEGANAAATSGGTVSPPVRTQAGSTEQTGSTSTPRHTYPPSA</sequence>
<feature type="region of interest" description="Disordered" evidence="1">
    <location>
        <begin position="197"/>
        <end position="227"/>
    </location>
</feature>
<evidence type="ECO:0000313" key="2">
    <source>
        <dbReference type="EMBL" id="EIW75780.1"/>
    </source>
</evidence>
<protein>
    <submittedName>
        <fullName evidence="2">Uncharacterized protein</fullName>
    </submittedName>
</protein>
<evidence type="ECO:0000313" key="3">
    <source>
        <dbReference type="Proteomes" id="UP000053558"/>
    </source>
</evidence>
<name>A0A5M3MAG8_CONPW</name>
<accession>A0A5M3MAG8</accession>
<feature type="compositionally biased region" description="Low complexity" evidence="1">
    <location>
        <begin position="209"/>
        <end position="226"/>
    </location>
</feature>
<dbReference type="EMBL" id="JH711587">
    <property type="protein sequence ID" value="EIW75780.1"/>
    <property type="molecule type" value="Genomic_DNA"/>
</dbReference>
<reference evidence="3" key="1">
    <citation type="journal article" date="2012" name="Science">
        <title>The Paleozoic origin of enzymatic lignin decomposition reconstructed from 31 fungal genomes.</title>
        <authorList>
            <person name="Floudas D."/>
            <person name="Binder M."/>
            <person name="Riley R."/>
            <person name="Barry K."/>
            <person name="Blanchette R.A."/>
            <person name="Henrissat B."/>
            <person name="Martinez A.T."/>
            <person name="Otillar R."/>
            <person name="Spatafora J.W."/>
            <person name="Yadav J.S."/>
            <person name="Aerts A."/>
            <person name="Benoit I."/>
            <person name="Boyd A."/>
            <person name="Carlson A."/>
            <person name="Copeland A."/>
            <person name="Coutinho P.M."/>
            <person name="de Vries R.P."/>
            <person name="Ferreira P."/>
            <person name="Findley K."/>
            <person name="Foster B."/>
            <person name="Gaskell J."/>
            <person name="Glotzer D."/>
            <person name="Gorecki P."/>
            <person name="Heitman J."/>
            <person name="Hesse C."/>
            <person name="Hori C."/>
            <person name="Igarashi K."/>
            <person name="Jurgens J.A."/>
            <person name="Kallen N."/>
            <person name="Kersten P."/>
            <person name="Kohler A."/>
            <person name="Kuees U."/>
            <person name="Kumar T.K.A."/>
            <person name="Kuo A."/>
            <person name="LaButti K."/>
            <person name="Larrondo L.F."/>
            <person name="Lindquist E."/>
            <person name="Ling A."/>
            <person name="Lombard V."/>
            <person name="Lucas S."/>
            <person name="Lundell T."/>
            <person name="Martin R."/>
            <person name="McLaughlin D.J."/>
            <person name="Morgenstern I."/>
            <person name="Morin E."/>
            <person name="Murat C."/>
            <person name="Nagy L.G."/>
            <person name="Nolan M."/>
            <person name="Ohm R.A."/>
            <person name="Patyshakuliyeva A."/>
            <person name="Rokas A."/>
            <person name="Ruiz-Duenas F.J."/>
            <person name="Sabat G."/>
            <person name="Salamov A."/>
            <person name="Samejima M."/>
            <person name="Schmutz J."/>
            <person name="Slot J.C."/>
            <person name="St John F."/>
            <person name="Stenlid J."/>
            <person name="Sun H."/>
            <person name="Sun S."/>
            <person name="Syed K."/>
            <person name="Tsang A."/>
            <person name="Wiebenga A."/>
            <person name="Young D."/>
            <person name="Pisabarro A."/>
            <person name="Eastwood D.C."/>
            <person name="Martin F."/>
            <person name="Cullen D."/>
            <person name="Grigoriev I.V."/>
            <person name="Hibbett D.S."/>
        </authorList>
    </citation>
    <scope>NUCLEOTIDE SEQUENCE [LARGE SCALE GENOMIC DNA]</scope>
    <source>
        <strain evidence="3">RWD-64-598 SS2</strain>
    </source>
</reference>